<protein>
    <submittedName>
        <fullName evidence="2">Transglutaminase domain-containing protein</fullName>
    </submittedName>
</protein>
<sequence length="252" mass="27718">MAFSTGTLSALNGVLADINMPNPLGETALLDIGEEHLRDTAREVAGEGDQITRARHVHDYVRDQVRFGFGSHFWRLKASEVLQAGRGHALPKATLFTAMLRAVGVPARMHFVSVGSDLLSGLIDLPMPRYDHAVVEVWLGDQWLACDSFVVDPVYFEAARLRLIREGRHWGYGVHVDGRVEWNGRAPSFSQLVIGGPEALPAAVDLGVRADALALYSEEVPEASMLPMIARLRWRFLARSGNQRIAEVLAGD</sequence>
<organism evidence="2 3">
    <name type="scientific">Alkalisalibacterium limincola</name>
    <dbReference type="NCBI Taxonomy" id="2699169"/>
    <lineage>
        <taxon>Bacteria</taxon>
        <taxon>Pseudomonadati</taxon>
        <taxon>Pseudomonadota</taxon>
        <taxon>Gammaproteobacteria</taxon>
        <taxon>Lysobacterales</taxon>
        <taxon>Lysobacteraceae</taxon>
        <taxon>Alkalisalibacterium</taxon>
    </lineage>
</organism>
<dbReference type="PANTHER" id="PTHR33490:SF3">
    <property type="entry name" value="CONSERVED INTEGRAL MEMBRANE PROTEIN"/>
    <property type="match status" value="1"/>
</dbReference>
<dbReference type="Gene3D" id="3.10.620.30">
    <property type="match status" value="1"/>
</dbReference>
<evidence type="ECO:0000313" key="3">
    <source>
        <dbReference type="Proteomes" id="UP000321248"/>
    </source>
</evidence>
<comment type="caution">
    <text evidence="2">The sequence shown here is derived from an EMBL/GenBank/DDBJ whole genome shotgun (WGS) entry which is preliminary data.</text>
</comment>
<dbReference type="Proteomes" id="UP000321248">
    <property type="component" value="Unassembled WGS sequence"/>
</dbReference>
<dbReference type="PANTHER" id="PTHR33490">
    <property type="entry name" value="BLR5614 PROTEIN-RELATED"/>
    <property type="match status" value="1"/>
</dbReference>
<dbReference type="InterPro" id="IPR038765">
    <property type="entry name" value="Papain-like_cys_pep_sf"/>
</dbReference>
<feature type="domain" description="Transglutaminase-like" evidence="1">
    <location>
        <begin position="81"/>
        <end position="150"/>
    </location>
</feature>
<proteinExistence type="predicted"/>
<dbReference type="AlphaFoldDB" id="A0A5C8KXX7"/>
<accession>A0A5C8KXX7</accession>
<evidence type="ECO:0000313" key="2">
    <source>
        <dbReference type="EMBL" id="TXK65646.1"/>
    </source>
</evidence>
<dbReference type="InterPro" id="IPR002931">
    <property type="entry name" value="Transglutaminase-like"/>
</dbReference>
<dbReference type="OrthoDB" id="5438043at2"/>
<evidence type="ECO:0000259" key="1">
    <source>
        <dbReference type="SMART" id="SM00460"/>
    </source>
</evidence>
<keyword evidence="3" id="KW-1185">Reference proteome</keyword>
<dbReference type="Pfam" id="PF01841">
    <property type="entry name" value="Transglut_core"/>
    <property type="match status" value="1"/>
</dbReference>
<dbReference type="SMART" id="SM00460">
    <property type="entry name" value="TGc"/>
    <property type="match status" value="1"/>
</dbReference>
<name>A0A5C8KXX7_9GAMM</name>
<dbReference type="SUPFAM" id="SSF54001">
    <property type="entry name" value="Cysteine proteinases"/>
    <property type="match status" value="1"/>
</dbReference>
<reference evidence="2 3" key="1">
    <citation type="submission" date="2019-08" db="EMBL/GenBank/DDBJ databases">
        <authorList>
            <person name="Karlyshev A.V."/>
        </authorList>
    </citation>
    <scope>NUCLEOTIDE SEQUENCE [LARGE SCALE GENOMIC DNA]</scope>
    <source>
        <strain evidence="2 3">Alg18-2.2</strain>
    </source>
</reference>
<dbReference type="EMBL" id="VRTS01000001">
    <property type="protein sequence ID" value="TXK65646.1"/>
    <property type="molecule type" value="Genomic_DNA"/>
</dbReference>
<dbReference type="RefSeq" id="WP_147890318.1">
    <property type="nucleotide sequence ID" value="NZ_VRTS01000001.1"/>
</dbReference>
<gene>
    <name evidence="2" type="ORF">FU658_00485</name>
</gene>